<dbReference type="AlphaFoldDB" id="A8ABL3"/>
<dbReference type="STRING" id="453591.Igni_1138"/>
<dbReference type="OrthoDB" id="387734at2157"/>
<name>A8ABL3_IGNH4</name>
<accession>A8ABL3</accession>
<dbReference type="HOGENOM" id="CLU_820419_0_0_2"/>
<evidence type="ECO:0000313" key="2">
    <source>
        <dbReference type="Proteomes" id="UP000000262"/>
    </source>
</evidence>
<dbReference type="Proteomes" id="UP000000262">
    <property type="component" value="Chromosome"/>
</dbReference>
<dbReference type="RefSeq" id="WP_012123279.1">
    <property type="nucleotide sequence ID" value="NC_009776.1"/>
</dbReference>
<keyword evidence="2" id="KW-1185">Reference proteome</keyword>
<sequence length="338" mass="38088">MRVYLLPPFMLGRYFQALAVYLSEELEVKEYRVDYLEVEDESFYEAIEELANKADQHLNKVKASIPLFGNDYRHFFPKVLGPDYKERFQTNKERLLGAAKKLAELESTNASHLSILKATMFKHVKSFLAAKDERKLSEIQDPKGEALALLGLALSVLGQVGDFTTMLLPPLPEELRELPEVALGIRSRYELLEGLSLNKYKLDKLPCSSELLLQFLIANEFRKGVEEGRINLNCYAPNDVLTIAAVGGGNRALVYSVTPILASELLCSLTRDLVRDLVRSLGQRPELACACMNDAFLYATSKNPVHLYDCARRCAEEEDARVRALVNKIKKITKEAVV</sequence>
<dbReference type="KEGG" id="iho:Igni_1138"/>
<organism evidence="1 2">
    <name type="scientific">Ignicoccus hospitalis (strain KIN4/I / DSM 18386 / JCM 14125)</name>
    <dbReference type="NCBI Taxonomy" id="453591"/>
    <lineage>
        <taxon>Archaea</taxon>
        <taxon>Thermoproteota</taxon>
        <taxon>Thermoprotei</taxon>
        <taxon>Desulfurococcales</taxon>
        <taxon>Desulfurococcaceae</taxon>
        <taxon>Ignicoccus</taxon>
    </lineage>
</organism>
<dbReference type="EMBL" id="CP000816">
    <property type="protein sequence ID" value="ABU82315.1"/>
    <property type="molecule type" value="Genomic_DNA"/>
</dbReference>
<dbReference type="eggNOG" id="arCOG09412">
    <property type="taxonomic scope" value="Archaea"/>
</dbReference>
<proteinExistence type="predicted"/>
<dbReference type="GeneID" id="5562163"/>
<gene>
    <name evidence="1" type="ordered locus">Igni_1138</name>
</gene>
<reference evidence="1 2" key="1">
    <citation type="journal article" date="2008" name="Genome Biol.">
        <title>A genomic analysis of the archaeal system Ignicoccus hospitalis-Nanoarchaeum equitans.</title>
        <authorList>
            <person name="Podar M."/>
            <person name="Anderson I."/>
            <person name="Makarova K.S."/>
            <person name="Elkins J.G."/>
            <person name="Ivanova N."/>
            <person name="Wall M.A."/>
            <person name="Lykidis A."/>
            <person name="Mavromatis K."/>
            <person name="Sun H."/>
            <person name="Hudson M.E."/>
            <person name="Chen W."/>
            <person name="Deciu C."/>
            <person name="Hutchison D."/>
            <person name="Eads J.R."/>
            <person name="Anderson A."/>
            <person name="Fernandes F."/>
            <person name="Szeto E."/>
            <person name="Lapidus A."/>
            <person name="Kyrpides N.C."/>
            <person name="Saier M.H.Jr."/>
            <person name="Richardson P.M."/>
            <person name="Rachel R."/>
            <person name="Huber H."/>
            <person name="Eisen J.A."/>
            <person name="Koonin E.V."/>
            <person name="Keller M."/>
            <person name="Stetter K.O."/>
        </authorList>
    </citation>
    <scope>NUCLEOTIDE SEQUENCE [LARGE SCALE GENOMIC DNA]</scope>
    <source>
        <strain evidence="2">KIN4/I / DSM 18386 / JCM 14125</strain>
    </source>
</reference>
<protein>
    <submittedName>
        <fullName evidence="1">Uncharacterized protein</fullName>
    </submittedName>
</protein>
<evidence type="ECO:0000313" key="1">
    <source>
        <dbReference type="EMBL" id="ABU82315.1"/>
    </source>
</evidence>